<dbReference type="Proteomes" id="UP000286186">
    <property type="component" value="Unassembled WGS sequence"/>
</dbReference>
<gene>
    <name evidence="2" type="ORF">DW652_02280</name>
</gene>
<dbReference type="AlphaFoldDB" id="A0A414RAT1"/>
<evidence type="ECO:0000313" key="2">
    <source>
        <dbReference type="EMBL" id="RHF90141.1"/>
    </source>
</evidence>
<proteinExistence type="predicted"/>
<dbReference type="EMBL" id="QRHR01000002">
    <property type="protein sequence ID" value="RHF90141.1"/>
    <property type="molecule type" value="Genomic_DNA"/>
</dbReference>
<accession>A0A414RAT1</accession>
<dbReference type="InterPro" id="IPR010982">
    <property type="entry name" value="Lambda_DNA-bd_dom_sf"/>
</dbReference>
<evidence type="ECO:0000259" key="1">
    <source>
        <dbReference type="Pfam" id="PF13443"/>
    </source>
</evidence>
<dbReference type="Pfam" id="PF13443">
    <property type="entry name" value="HTH_26"/>
    <property type="match status" value="1"/>
</dbReference>
<sequence>MAVSYKRLWKILIDKNMKKSDLERDAQLTHYSMSKLTKEQDVSTDVLYKICSTLKCGIEEVMEFVDEDEVKK</sequence>
<evidence type="ECO:0000313" key="3">
    <source>
        <dbReference type="Proteomes" id="UP000286186"/>
    </source>
</evidence>
<name>A0A414RAT1_9FIRM</name>
<organism evidence="2 3">
    <name type="scientific">Eubacterium ventriosum</name>
    <dbReference type="NCBI Taxonomy" id="39496"/>
    <lineage>
        <taxon>Bacteria</taxon>
        <taxon>Bacillati</taxon>
        <taxon>Bacillota</taxon>
        <taxon>Clostridia</taxon>
        <taxon>Eubacteriales</taxon>
        <taxon>Eubacteriaceae</taxon>
        <taxon>Eubacterium</taxon>
    </lineage>
</organism>
<comment type="caution">
    <text evidence="2">The sequence shown here is derived from an EMBL/GenBank/DDBJ whole genome shotgun (WGS) entry which is preliminary data.</text>
</comment>
<reference evidence="2 3" key="1">
    <citation type="submission" date="2018-08" db="EMBL/GenBank/DDBJ databases">
        <title>A genome reference for cultivated species of the human gut microbiota.</title>
        <authorList>
            <person name="Zou Y."/>
            <person name="Xue W."/>
            <person name="Luo G."/>
        </authorList>
    </citation>
    <scope>NUCLEOTIDE SEQUENCE [LARGE SCALE GENOMIC DNA]</scope>
    <source>
        <strain evidence="2 3">AM23-22</strain>
    </source>
</reference>
<dbReference type="RefSeq" id="WP_118231279.1">
    <property type="nucleotide sequence ID" value="NZ_JBGLBX010000003.1"/>
</dbReference>
<dbReference type="GO" id="GO:0003677">
    <property type="term" value="F:DNA binding"/>
    <property type="evidence" value="ECO:0007669"/>
    <property type="project" value="InterPro"/>
</dbReference>
<dbReference type="SUPFAM" id="SSF47413">
    <property type="entry name" value="lambda repressor-like DNA-binding domains"/>
    <property type="match status" value="1"/>
</dbReference>
<dbReference type="Gene3D" id="1.10.260.40">
    <property type="entry name" value="lambda repressor-like DNA-binding domains"/>
    <property type="match status" value="1"/>
</dbReference>
<feature type="domain" description="HTH cro/C1-type" evidence="1">
    <location>
        <begin position="7"/>
        <end position="67"/>
    </location>
</feature>
<protein>
    <submittedName>
        <fullName evidence="2">XRE family transcriptional regulator</fullName>
    </submittedName>
</protein>
<dbReference type="InterPro" id="IPR001387">
    <property type="entry name" value="Cro/C1-type_HTH"/>
</dbReference>